<accession>A0ABY1PWT5</accession>
<keyword evidence="7" id="KW-1185">Reference proteome</keyword>
<dbReference type="Proteomes" id="UP001158049">
    <property type="component" value="Unassembled WGS sequence"/>
</dbReference>
<evidence type="ECO:0000256" key="1">
    <source>
        <dbReference type="ARBA" id="ARBA00022741"/>
    </source>
</evidence>
<feature type="domain" description="ATP-dependent RecD2 DNA helicase-like helix-hairpin-helix" evidence="4">
    <location>
        <begin position="180"/>
        <end position="240"/>
    </location>
</feature>
<dbReference type="Gene3D" id="2.30.30.940">
    <property type="match status" value="1"/>
</dbReference>
<evidence type="ECO:0000259" key="5">
    <source>
        <dbReference type="Pfam" id="PF23139"/>
    </source>
</evidence>
<dbReference type="RefSeq" id="WP_283441252.1">
    <property type="nucleotide sequence ID" value="NZ_FXUL01000002.1"/>
</dbReference>
<evidence type="ECO:0000256" key="2">
    <source>
        <dbReference type="ARBA" id="ARBA00022840"/>
    </source>
</evidence>
<dbReference type="CDD" id="cd18809">
    <property type="entry name" value="SF1_C_RecD"/>
    <property type="match status" value="1"/>
</dbReference>
<feature type="domain" description="UvrD-like helicase C-terminal" evidence="3">
    <location>
        <begin position="657"/>
        <end position="704"/>
    </location>
</feature>
<dbReference type="PANTHER" id="PTHR43788">
    <property type="entry name" value="DNA2/NAM7 HELICASE FAMILY MEMBER"/>
    <property type="match status" value="1"/>
</dbReference>
<gene>
    <name evidence="6" type="ORF">SAMN06295970_102464</name>
</gene>
<feature type="domain" description="ATP-dependent RecD2 DNA helicase OB-fold" evidence="5">
    <location>
        <begin position="27"/>
        <end position="73"/>
    </location>
</feature>
<dbReference type="Pfam" id="PF14490">
    <property type="entry name" value="HHH_RecD2"/>
    <property type="match status" value="1"/>
</dbReference>
<evidence type="ECO:0000259" key="4">
    <source>
        <dbReference type="Pfam" id="PF14490"/>
    </source>
</evidence>
<dbReference type="Pfam" id="PF23139">
    <property type="entry name" value="OB_YrrC"/>
    <property type="match status" value="1"/>
</dbReference>
<dbReference type="Pfam" id="PF13538">
    <property type="entry name" value="UvrD_C_2"/>
    <property type="match status" value="1"/>
</dbReference>
<name>A0ABY1PWT5_9BURK</name>
<dbReference type="Gene3D" id="1.10.10.2220">
    <property type="match status" value="1"/>
</dbReference>
<sequence length="743" mass="80150">MDQATGILSSLSVYNDNWGRGSLRLDDGKRLACVGEALAGLSAGNRYRVEGRIVEHPQYGKQIMVNAAAVDLPCSADALVAHLKANFRGCGEATARKLVAHYDDRLHALRDLLIENPQGLDFSVVTRRRIAAADGLDTASLVCRDLSGRVGATGIRHAVLRRLAEWLLPSSTAAPDPVRKAWAVLAGNPYAPIQQVDGYSFPVADRIALTCVGFPRFHNARLAALATHALRDGCERNGHSFLSAEELAERIAACDPEAPPQAALAAALAQEEPVVVRDGCHYPRHLFHCEQALALHLARRALQIAAPISPLDAAGLEAEIAAAERGMGDGFRLDGGQRLALLRMLASSHLVHTLTAGPGCGKTAMMEMLAHVARDRNILFCAPTGKAAKVLSSRVRRYGRSAVTIHSLLGVKDEGYRHDPDNPLDADIVVVDESSMLDLALARALLDALPPGCHLILLGDTGQLSSVGPGDVLASVLKLPGDHHRLHQGHRNDGGIRELVQQCRRGDVDCRDRPGVRFSRSLPPPDDVGLSRVVHTYLDAVRRCGQDRVALLMPRRKGDIHAPGWNTTFMNEALRRELNPDGKRVPGNMLRLGDRIIIRKNLALDDEGSEQVVNGDTGTLAGCIVDDSGMNVLHLELSLDDGRRIRFPGGAMESLGLAYAMTVHAAQGSEYQEVIVICTGGSPAFVHRGMLYTAFSRARDSLTVLGDPGAIRAICMRPAPKRNALLVERTVGAMRRMHRAGVR</sequence>
<dbReference type="PANTHER" id="PTHR43788:SF6">
    <property type="entry name" value="DNA HELICASE B"/>
    <property type="match status" value="1"/>
</dbReference>
<dbReference type="EMBL" id="FXUL01000002">
    <property type="protein sequence ID" value="SMP50475.1"/>
    <property type="molecule type" value="Genomic_DNA"/>
</dbReference>
<evidence type="ECO:0000313" key="7">
    <source>
        <dbReference type="Proteomes" id="UP001158049"/>
    </source>
</evidence>
<keyword evidence="1" id="KW-0547">Nucleotide-binding</keyword>
<dbReference type="SUPFAM" id="SSF52540">
    <property type="entry name" value="P-loop containing nucleoside triphosphate hydrolases"/>
    <property type="match status" value="1"/>
</dbReference>
<comment type="caution">
    <text evidence="6">The sequence shown here is derived from an EMBL/GenBank/DDBJ whole genome shotgun (WGS) entry which is preliminary data.</text>
</comment>
<dbReference type="InterPro" id="IPR050534">
    <property type="entry name" value="Coronavir_polyprotein_1ab"/>
</dbReference>
<dbReference type="InterPro" id="IPR027785">
    <property type="entry name" value="UvrD-like_helicase_C"/>
</dbReference>
<keyword evidence="2" id="KW-0067">ATP-binding</keyword>
<organism evidence="6 7">
    <name type="scientific">Noviherbaspirillum suwonense</name>
    <dbReference type="NCBI Taxonomy" id="1224511"/>
    <lineage>
        <taxon>Bacteria</taxon>
        <taxon>Pseudomonadati</taxon>
        <taxon>Pseudomonadota</taxon>
        <taxon>Betaproteobacteria</taxon>
        <taxon>Burkholderiales</taxon>
        <taxon>Oxalobacteraceae</taxon>
        <taxon>Noviherbaspirillum</taxon>
    </lineage>
</organism>
<dbReference type="InterPro" id="IPR029493">
    <property type="entry name" value="RecD2-like_HHH"/>
</dbReference>
<dbReference type="CDD" id="cd17933">
    <property type="entry name" value="DEXSc_RecD-like"/>
    <property type="match status" value="1"/>
</dbReference>
<dbReference type="Gene3D" id="3.40.50.300">
    <property type="entry name" value="P-loop containing nucleotide triphosphate hydrolases"/>
    <property type="match status" value="2"/>
</dbReference>
<evidence type="ECO:0000313" key="6">
    <source>
        <dbReference type="EMBL" id="SMP50475.1"/>
    </source>
</evidence>
<dbReference type="InterPro" id="IPR027417">
    <property type="entry name" value="P-loop_NTPase"/>
</dbReference>
<evidence type="ECO:0000259" key="3">
    <source>
        <dbReference type="Pfam" id="PF13538"/>
    </source>
</evidence>
<proteinExistence type="predicted"/>
<dbReference type="InterPro" id="IPR055446">
    <property type="entry name" value="RecD2_N_OB"/>
</dbReference>
<protein>
    <submittedName>
        <fullName evidence="6">Exodeoxyribonuclease V alpha subunit</fullName>
    </submittedName>
</protein>
<reference evidence="6 7" key="1">
    <citation type="submission" date="2017-05" db="EMBL/GenBank/DDBJ databases">
        <authorList>
            <person name="Varghese N."/>
            <person name="Submissions S."/>
        </authorList>
    </citation>
    <scope>NUCLEOTIDE SEQUENCE [LARGE SCALE GENOMIC DNA]</scope>
    <source>
        <strain evidence="6 7">DSM 26001</strain>
    </source>
</reference>
<dbReference type="Pfam" id="PF13604">
    <property type="entry name" value="AAA_30"/>
    <property type="match status" value="1"/>
</dbReference>